<dbReference type="OrthoDB" id="9797538at2"/>
<evidence type="ECO:0000313" key="4">
    <source>
        <dbReference type="Proteomes" id="UP000238362"/>
    </source>
</evidence>
<dbReference type="PANTHER" id="PTHR24321:SF8">
    <property type="entry name" value="ESTRADIOL 17-BETA-DEHYDROGENASE 8-RELATED"/>
    <property type="match status" value="1"/>
</dbReference>
<protein>
    <submittedName>
        <fullName evidence="3">NAD(P)-dependent dehydrogenase (Short-subunit alcohol dehydrogenase family)</fullName>
    </submittedName>
</protein>
<dbReference type="Gene3D" id="3.40.50.720">
    <property type="entry name" value="NAD(P)-binding Rossmann-like Domain"/>
    <property type="match status" value="1"/>
</dbReference>
<dbReference type="InterPro" id="IPR002347">
    <property type="entry name" value="SDR_fam"/>
</dbReference>
<dbReference type="AlphaFoldDB" id="A0A2T0LW73"/>
<dbReference type="SUPFAM" id="SSF51735">
    <property type="entry name" value="NAD(P)-binding Rossmann-fold domains"/>
    <property type="match status" value="1"/>
</dbReference>
<dbReference type="Proteomes" id="UP000238362">
    <property type="component" value="Unassembled WGS sequence"/>
</dbReference>
<proteinExistence type="inferred from homology"/>
<keyword evidence="2" id="KW-0560">Oxidoreductase</keyword>
<comment type="similarity">
    <text evidence="1">Belongs to the short-chain dehydrogenases/reductases (SDR) family.</text>
</comment>
<evidence type="ECO:0000256" key="1">
    <source>
        <dbReference type="ARBA" id="ARBA00006484"/>
    </source>
</evidence>
<gene>
    <name evidence="3" type="ORF">B0I33_10433</name>
</gene>
<dbReference type="EMBL" id="PVNH01000004">
    <property type="protein sequence ID" value="PRX48219.1"/>
    <property type="molecule type" value="Genomic_DNA"/>
</dbReference>
<comment type="caution">
    <text evidence="3">The sequence shown here is derived from an EMBL/GenBank/DDBJ whole genome shotgun (WGS) entry which is preliminary data.</text>
</comment>
<organism evidence="3 4">
    <name type="scientific">Prauserella shujinwangii</name>
    <dbReference type="NCBI Taxonomy" id="1453103"/>
    <lineage>
        <taxon>Bacteria</taxon>
        <taxon>Bacillati</taxon>
        <taxon>Actinomycetota</taxon>
        <taxon>Actinomycetes</taxon>
        <taxon>Pseudonocardiales</taxon>
        <taxon>Pseudonocardiaceae</taxon>
        <taxon>Prauserella</taxon>
    </lineage>
</organism>
<dbReference type="PRINTS" id="PR00081">
    <property type="entry name" value="GDHRDH"/>
</dbReference>
<name>A0A2T0LW73_9PSEU</name>
<dbReference type="RefSeq" id="WP_106178331.1">
    <property type="nucleotide sequence ID" value="NZ_PVNH01000004.1"/>
</dbReference>
<dbReference type="InterPro" id="IPR036291">
    <property type="entry name" value="NAD(P)-bd_dom_sf"/>
</dbReference>
<reference evidence="3 4" key="1">
    <citation type="submission" date="2018-03" db="EMBL/GenBank/DDBJ databases">
        <title>Genomic Encyclopedia of Type Strains, Phase III (KMG-III): the genomes of soil and plant-associated and newly described type strains.</title>
        <authorList>
            <person name="Whitman W."/>
        </authorList>
    </citation>
    <scope>NUCLEOTIDE SEQUENCE [LARGE SCALE GENOMIC DNA]</scope>
    <source>
        <strain evidence="3 4">CGMCC 4.7125</strain>
    </source>
</reference>
<dbReference type="GO" id="GO:0016491">
    <property type="term" value="F:oxidoreductase activity"/>
    <property type="evidence" value="ECO:0007669"/>
    <property type="project" value="UniProtKB-KW"/>
</dbReference>
<dbReference type="PROSITE" id="PS00061">
    <property type="entry name" value="ADH_SHORT"/>
    <property type="match status" value="1"/>
</dbReference>
<dbReference type="CDD" id="cd05233">
    <property type="entry name" value="SDR_c"/>
    <property type="match status" value="1"/>
</dbReference>
<dbReference type="InterPro" id="IPR020904">
    <property type="entry name" value="Sc_DH/Rdtase_CS"/>
</dbReference>
<sequence>MKGTALVTGGTGGLGAAVTRRLLDEGWRVVVPWIDEDERERLAPLEGLELVRADLFDPAEVAHCAERAAADEAAPLRAVVNLVGGFGMGPRVHEAPVDEFERQLRLNLRPTYLTSQAAIPHLIAAGGGAIVCMSSRAAVYPFPGASGYVTSKSAVLGFVGALAAEYKADGIRVNAVLPSIIDTPGNRASMPDSDRKGWVSPEEIAKVIAYLCGEDSGVISGAHVPVYGVG</sequence>
<keyword evidence="4" id="KW-1185">Reference proteome</keyword>
<evidence type="ECO:0000313" key="3">
    <source>
        <dbReference type="EMBL" id="PRX48219.1"/>
    </source>
</evidence>
<accession>A0A2T0LW73</accession>
<evidence type="ECO:0000256" key="2">
    <source>
        <dbReference type="ARBA" id="ARBA00023002"/>
    </source>
</evidence>
<dbReference type="PANTHER" id="PTHR24321">
    <property type="entry name" value="DEHYDROGENASES, SHORT CHAIN"/>
    <property type="match status" value="1"/>
</dbReference>
<dbReference type="Pfam" id="PF00106">
    <property type="entry name" value="adh_short"/>
    <property type="match status" value="1"/>
</dbReference>